<name>A0ABS6Z534_9ACTN</name>
<accession>A0ABS6Z534</accession>
<feature type="region of interest" description="Disordered" evidence="1">
    <location>
        <begin position="187"/>
        <end position="207"/>
    </location>
</feature>
<proteinExistence type="predicted"/>
<sequence>MEKRIKGAAILGAEADRAVFLDEDDLVHEYRRRGEKGGEWTREGTAPRPWHDAFPEVHHQIPAGDLARMALLFADGMSDLHWVHCSPSGGQHIVCTAREHTAKTVRRPGWWPQDGDHRVVGAVVLPGGTVLYAAQGALHVVAAGQPGSRTLAPAPPETSALCFDALTGTVHCFAGRGSVHGLKLGGDRPADHSLTPAEVRPVGSLWP</sequence>
<evidence type="ECO:0000256" key="1">
    <source>
        <dbReference type="SAM" id="MobiDB-lite"/>
    </source>
</evidence>
<protein>
    <submittedName>
        <fullName evidence="2">Uncharacterized protein</fullName>
    </submittedName>
</protein>
<comment type="caution">
    <text evidence="2">The sequence shown here is derived from an EMBL/GenBank/DDBJ whole genome shotgun (WGS) entry which is preliminary data.</text>
</comment>
<keyword evidence="3" id="KW-1185">Reference proteome</keyword>
<organism evidence="2 3">
    <name type="scientific">Streptomyces bambusae</name>
    <dbReference type="NCBI Taxonomy" id="1550616"/>
    <lineage>
        <taxon>Bacteria</taxon>
        <taxon>Bacillati</taxon>
        <taxon>Actinomycetota</taxon>
        <taxon>Actinomycetes</taxon>
        <taxon>Kitasatosporales</taxon>
        <taxon>Streptomycetaceae</taxon>
        <taxon>Streptomyces</taxon>
    </lineage>
</organism>
<dbReference type="RefSeq" id="WP_219667311.1">
    <property type="nucleotide sequence ID" value="NZ_WTFF01000076.1"/>
</dbReference>
<reference evidence="2 3" key="1">
    <citation type="submission" date="2019-12" db="EMBL/GenBank/DDBJ databases">
        <title>Genome sequence of Streptomyces bambusae.</title>
        <authorList>
            <person name="Bansal K."/>
            <person name="Choksket S."/>
            <person name="Korpole S."/>
            <person name="Patil P.B."/>
        </authorList>
    </citation>
    <scope>NUCLEOTIDE SEQUENCE [LARGE SCALE GENOMIC DNA]</scope>
    <source>
        <strain evidence="2 3">SK60</strain>
    </source>
</reference>
<evidence type="ECO:0000313" key="3">
    <source>
        <dbReference type="Proteomes" id="UP000812013"/>
    </source>
</evidence>
<gene>
    <name evidence="2" type="ORF">GPJ59_13370</name>
</gene>
<dbReference type="EMBL" id="WTFF01000076">
    <property type="protein sequence ID" value="MBW5482842.1"/>
    <property type="molecule type" value="Genomic_DNA"/>
</dbReference>
<dbReference type="Proteomes" id="UP000812013">
    <property type="component" value="Unassembled WGS sequence"/>
</dbReference>
<evidence type="ECO:0000313" key="2">
    <source>
        <dbReference type="EMBL" id="MBW5482842.1"/>
    </source>
</evidence>